<sequence length="352" mass="38465">MKLKMLSVIVAMTAATSLHAKEVEEGVYLGVFGDYYNADWENIRGVGNGGVGIDDSTGWGAELGYRFNKYWSARIEYADMDFDLEGAGTGSQDGDRLGIDGLYHFNGGPFYALAGLKSIDIFDSNLFANAGVGYRHHFTDNFAANFETAIYQGLERGYTDVGAKLGINYMFGASQSRPAKVEPAPQPAPQPAVTEQPKDSDGDGVLDKKDRCANTPMSDAVDAAGCSLYENKEVTVSLLVRFPNNNSQVSQQYLDDINAVVEFLRAHPETTVVLEGHTSSLGKADYNMWLSKKRADAVAAQLVEKGIAQSRISTIGYGEERLMDSRDTQEAHTANRRVEAKVISVERVKVKR</sequence>
<feature type="domain" description="OmpA-like" evidence="13">
    <location>
        <begin position="229"/>
        <end position="346"/>
    </location>
</feature>
<evidence type="ECO:0000259" key="13">
    <source>
        <dbReference type="PROSITE" id="PS51123"/>
    </source>
</evidence>
<keyword evidence="8 10" id="KW-0472">Membrane</keyword>
<dbReference type="Gene3D" id="3.30.1330.60">
    <property type="entry name" value="OmpA-like domain"/>
    <property type="match status" value="1"/>
</dbReference>
<comment type="subcellular location">
    <subcellularLocation>
        <location evidence="1">Cell outer membrane</location>
        <topology evidence="1">Multi-pass membrane protein</topology>
    </subcellularLocation>
</comment>
<evidence type="ECO:0000256" key="1">
    <source>
        <dbReference type="ARBA" id="ARBA00004571"/>
    </source>
</evidence>
<reference evidence="14 15" key="1">
    <citation type="submission" date="2014-12" db="EMBL/GenBank/DDBJ databases">
        <title>Draft Genome Sequence of Pseudoalteromonas luteoviolacea HI1.</title>
        <authorList>
            <person name="Asahina A.Y."/>
            <person name="Hadfield M.G."/>
        </authorList>
    </citation>
    <scope>NUCLEOTIDE SEQUENCE [LARGE SCALE GENOMIC DNA]</scope>
    <source>
        <strain evidence="14 15">HI1</strain>
    </source>
</reference>
<dbReference type="EMBL" id="JWIC01000001">
    <property type="protein sequence ID" value="KID58898.1"/>
    <property type="molecule type" value="Genomic_DNA"/>
</dbReference>
<evidence type="ECO:0000256" key="7">
    <source>
        <dbReference type="ARBA" id="ARBA00023114"/>
    </source>
</evidence>
<evidence type="ECO:0000256" key="10">
    <source>
        <dbReference type="PROSITE-ProRule" id="PRU00473"/>
    </source>
</evidence>
<evidence type="ECO:0000256" key="2">
    <source>
        <dbReference type="ARBA" id="ARBA00022448"/>
    </source>
</evidence>
<dbReference type="CDD" id="cd07185">
    <property type="entry name" value="OmpA_C-like"/>
    <property type="match status" value="1"/>
</dbReference>
<keyword evidence="5 12" id="KW-0732">Signal</keyword>
<dbReference type="Pfam" id="PF13505">
    <property type="entry name" value="OMP_b-brl"/>
    <property type="match status" value="1"/>
</dbReference>
<dbReference type="GO" id="GO:0006811">
    <property type="term" value="P:monoatomic ion transport"/>
    <property type="evidence" value="ECO:0007669"/>
    <property type="project" value="UniProtKB-KW"/>
</dbReference>
<dbReference type="GO" id="GO:0009279">
    <property type="term" value="C:cell outer membrane"/>
    <property type="evidence" value="ECO:0007669"/>
    <property type="project" value="UniProtKB-SubCell"/>
</dbReference>
<evidence type="ECO:0000256" key="3">
    <source>
        <dbReference type="ARBA" id="ARBA00022452"/>
    </source>
</evidence>
<keyword evidence="2" id="KW-0813">Transport</keyword>
<evidence type="ECO:0000256" key="9">
    <source>
        <dbReference type="ARBA" id="ARBA00023237"/>
    </source>
</evidence>
<evidence type="ECO:0000256" key="5">
    <source>
        <dbReference type="ARBA" id="ARBA00022729"/>
    </source>
</evidence>
<accession>A0A0C1MVC9</accession>
<dbReference type="Gene3D" id="2.40.160.20">
    <property type="match status" value="1"/>
</dbReference>
<evidence type="ECO:0000256" key="4">
    <source>
        <dbReference type="ARBA" id="ARBA00022692"/>
    </source>
</evidence>
<dbReference type="Proteomes" id="UP000031327">
    <property type="component" value="Unassembled WGS sequence"/>
</dbReference>
<dbReference type="SUPFAM" id="SSF103088">
    <property type="entry name" value="OmpA-like"/>
    <property type="match status" value="1"/>
</dbReference>
<evidence type="ECO:0000256" key="11">
    <source>
        <dbReference type="SAM" id="MobiDB-lite"/>
    </source>
</evidence>
<dbReference type="PANTHER" id="PTHR30329:SF21">
    <property type="entry name" value="LIPOPROTEIN YIAD-RELATED"/>
    <property type="match status" value="1"/>
</dbReference>
<dbReference type="GO" id="GO:0015288">
    <property type="term" value="F:porin activity"/>
    <property type="evidence" value="ECO:0007669"/>
    <property type="project" value="UniProtKB-KW"/>
</dbReference>
<keyword evidence="3" id="KW-1134">Transmembrane beta strand</keyword>
<dbReference type="Pfam" id="PF00691">
    <property type="entry name" value="OmpA"/>
    <property type="match status" value="1"/>
</dbReference>
<feature type="chain" id="PRO_5002135970" evidence="12">
    <location>
        <begin position="21"/>
        <end position="352"/>
    </location>
</feature>
<dbReference type="PANTHER" id="PTHR30329">
    <property type="entry name" value="STATOR ELEMENT OF FLAGELLAR MOTOR COMPLEX"/>
    <property type="match status" value="1"/>
</dbReference>
<keyword evidence="6" id="KW-0406">Ion transport</keyword>
<name>A0A0C1MVC9_9GAMM</name>
<dbReference type="InterPro" id="IPR027385">
    <property type="entry name" value="Beta-barrel_OMP"/>
</dbReference>
<evidence type="ECO:0000313" key="14">
    <source>
        <dbReference type="EMBL" id="KID58898.1"/>
    </source>
</evidence>
<dbReference type="InterPro" id="IPR050330">
    <property type="entry name" value="Bact_OuterMem_StrucFunc"/>
</dbReference>
<feature type="compositionally biased region" description="Basic and acidic residues" evidence="11">
    <location>
        <begin position="196"/>
        <end position="212"/>
    </location>
</feature>
<keyword evidence="9" id="KW-0998">Cell outer membrane</keyword>
<evidence type="ECO:0000256" key="12">
    <source>
        <dbReference type="SAM" id="SignalP"/>
    </source>
</evidence>
<dbReference type="SUPFAM" id="SSF56925">
    <property type="entry name" value="OMPA-like"/>
    <property type="match status" value="1"/>
</dbReference>
<evidence type="ECO:0000313" key="15">
    <source>
        <dbReference type="Proteomes" id="UP000031327"/>
    </source>
</evidence>
<dbReference type="InterPro" id="IPR011250">
    <property type="entry name" value="OMP/PagP_B-barrel"/>
</dbReference>
<protein>
    <submittedName>
        <fullName evidence="14">Membrane protein</fullName>
    </submittedName>
</protein>
<proteinExistence type="predicted"/>
<comment type="caution">
    <text evidence="14">The sequence shown here is derived from an EMBL/GenBank/DDBJ whole genome shotgun (WGS) entry which is preliminary data.</text>
</comment>
<dbReference type="GO" id="GO:0046930">
    <property type="term" value="C:pore complex"/>
    <property type="evidence" value="ECO:0007669"/>
    <property type="project" value="UniProtKB-KW"/>
</dbReference>
<dbReference type="InterPro" id="IPR006665">
    <property type="entry name" value="OmpA-like"/>
</dbReference>
<organism evidence="14 15">
    <name type="scientific">Pseudoalteromonas luteoviolacea</name>
    <dbReference type="NCBI Taxonomy" id="43657"/>
    <lineage>
        <taxon>Bacteria</taxon>
        <taxon>Pseudomonadati</taxon>
        <taxon>Pseudomonadota</taxon>
        <taxon>Gammaproteobacteria</taxon>
        <taxon>Alteromonadales</taxon>
        <taxon>Pseudoalteromonadaceae</taxon>
        <taxon>Pseudoalteromonas</taxon>
    </lineage>
</organism>
<dbReference type="RefSeq" id="WP_039607513.1">
    <property type="nucleotide sequence ID" value="NZ_JWIC01000001.1"/>
</dbReference>
<keyword evidence="4" id="KW-0812">Transmembrane</keyword>
<dbReference type="OrthoDB" id="9805832at2"/>
<dbReference type="InterPro" id="IPR006664">
    <property type="entry name" value="OMP_bac"/>
</dbReference>
<evidence type="ECO:0000256" key="8">
    <source>
        <dbReference type="ARBA" id="ARBA00023136"/>
    </source>
</evidence>
<dbReference type="AlphaFoldDB" id="A0A0C1MVC9"/>
<evidence type="ECO:0000256" key="6">
    <source>
        <dbReference type="ARBA" id="ARBA00023065"/>
    </source>
</evidence>
<feature type="region of interest" description="Disordered" evidence="11">
    <location>
        <begin position="178"/>
        <end position="212"/>
    </location>
</feature>
<dbReference type="InterPro" id="IPR036737">
    <property type="entry name" value="OmpA-like_sf"/>
</dbReference>
<keyword evidence="7" id="KW-0626">Porin</keyword>
<feature type="signal peptide" evidence="12">
    <location>
        <begin position="1"/>
        <end position="20"/>
    </location>
</feature>
<dbReference type="PRINTS" id="PR01021">
    <property type="entry name" value="OMPADOMAIN"/>
</dbReference>
<dbReference type="PROSITE" id="PS51123">
    <property type="entry name" value="OMPA_2"/>
    <property type="match status" value="1"/>
</dbReference>
<gene>
    <name evidence="14" type="ORF">JF50_00035</name>
</gene>